<dbReference type="SFLD" id="SFLDG01017">
    <property type="entry name" value="Polyprenyl_Transferase_Like"/>
    <property type="match status" value="1"/>
</dbReference>
<evidence type="ECO:0000256" key="13">
    <source>
        <dbReference type="SAM" id="Coils"/>
    </source>
</evidence>
<dbReference type="SUPFAM" id="SSF48576">
    <property type="entry name" value="Terpenoid synthases"/>
    <property type="match status" value="1"/>
</dbReference>
<feature type="coiled-coil region" evidence="13">
    <location>
        <begin position="248"/>
        <end position="275"/>
    </location>
</feature>
<organism evidence="14 15">
    <name type="scientific">Suicoccus acidiformans</name>
    <dbReference type="NCBI Taxonomy" id="2036206"/>
    <lineage>
        <taxon>Bacteria</taxon>
        <taxon>Bacillati</taxon>
        <taxon>Bacillota</taxon>
        <taxon>Bacilli</taxon>
        <taxon>Lactobacillales</taxon>
        <taxon>Aerococcaceae</taxon>
        <taxon>Suicoccus</taxon>
    </lineage>
</organism>
<dbReference type="InterPro" id="IPR008949">
    <property type="entry name" value="Isoprenoid_synthase_dom_sf"/>
</dbReference>
<comment type="catalytic activity">
    <reaction evidence="11">
        <text>isopentenyl diphosphate + (2E)-geranyl diphosphate = (2E,6E)-farnesyl diphosphate + diphosphate</text>
        <dbReference type="Rhea" id="RHEA:19361"/>
        <dbReference type="ChEBI" id="CHEBI:33019"/>
        <dbReference type="ChEBI" id="CHEBI:58057"/>
        <dbReference type="ChEBI" id="CHEBI:128769"/>
        <dbReference type="ChEBI" id="CHEBI:175763"/>
        <dbReference type="EC" id="2.5.1.10"/>
    </reaction>
</comment>
<dbReference type="GO" id="GO:0046872">
    <property type="term" value="F:metal ion binding"/>
    <property type="evidence" value="ECO:0007669"/>
    <property type="project" value="UniProtKB-KW"/>
</dbReference>
<keyword evidence="7" id="KW-0460">Magnesium</keyword>
<evidence type="ECO:0000256" key="2">
    <source>
        <dbReference type="ARBA" id="ARBA00006706"/>
    </source>
</evidence>
<dbReference type="OrthoDB" id="9805316at2"/>
<dbReference type="PROSITE" id="PS00723">
    <property type="entry name" value="POLYPRENYL_SYNTHASE_1"/>
    <property type="match status" value="1"/>
</dbReference>
<evidence type="ECO:0000256" key="8">
    <source>
        <dbReference type="ARBA" id="ARBA00023229"/>
    </source>
</evidence>
<reference evidence="14 15" key="1">
    <citation type="submission" date="2017-09" db="EMBL/GenBank/DDBJ databases">
        <title>Complete genome sequence of Oxytococcus suis strain ZY16052.</title>
        <authorList>
            <person name="Li F."/>
        </authorList>
    </citation>
    <scope>NUCLEOTIDE SEQUENCE [LARGE SCALE GENOMIC DNA]</scope>
    <source>
        <strain evidence="14 15">ZY16052</strain>
    </source>
</reference>
<proteinExistence type="inferred from homology"/>
<dbReference type="GO" id="GO:0004337">
    <property type="term" value="F:(2E,6E)-farnesyl diphosphate synthase activity"/>
    <property type="evidence" value="ECO:0007669"/>
    <property type="project" value="UniProtKB-EC"/>
</dbReference>
<dbReference type="CDD" id="cd00685">
    <property type="entry name" value="Trans_IPPS_HT"/>
    <property type="match status" value="1"/>
</dbReference>
<keyword evidence="5 12" id="KW-0808">Transferase</keyword>
<comment type="cofactor">
    <cofactor evidence="1">
        <name>Mg(2+)</name>
        <dbReference type="ChEBI" id="CHEBI:18420"/>
    </cofactor>
</comment>
<dbReference type="Gene3D" id="1.10.600.10">
    <property type="entry name" value="Farnesyl Diphosphate Synthase"/>
    <property type="match status" value="1"/>
</dbReference>
<dbReference type="PANTHER" id="PTHR43281:SF1">
    <property type="entry name" value="FARNESYL DIPHOSPHATE SYNTHASE"/>
    <property type="match status" value="1"/>
</dbReference>
<dbReference type="NCBIfam" id="NF045485">
    <property type="entry name" value="FPPsyn"/>
    <property type="match status" value="1"/>
</dbReference>
<gene>
    <name evidence="14" type="ORF">CL176_03605</name>
</gene>
<dbReference type="Proteomes" id="UP000263232">
    <property type="component" value="Chromosome"/>
</dbReference>
<keyword evidence="13" id="KW-0175">Coiled coil</keyword>
<protein>
    <recommendedName>
        <fullName evidence="4">Farnesyl diphosphate synthase</fullName>
        <ecNumber evidence="3">2.5.1.10</ecNumber>
    </recommendedName>
    <alternativeName>
        <fullName evidence="10">(2E,6E)-farnesyl diphosphate synthase</fullName>
    </alternativeName>
    <alternativeName>
        <fullName evidence="9">Geranyltranstransferase</fullName>
    </alternativeName>
</protein>
<dbReference type="SFLD" id="SFLDS00005">
    <property type="entry name" value="Isoprenoid_Synthase_Type_I"/>
    <property type="match status" value="1"/>
</dbReference>
<dbReference type="Pfam" id="PF00348">
    <property type="entry name" value="polyprenyl_synt"/>
    <property type="match status" value="1"/>
</dbReference>
<dbReference type="GO" id="GO:0005737">
    <property type="term" value="C:cytoplasm"/>
    <property type="evidence" value="ECO:0007669"/>
    <property type="project" value="UniProtKB-ARBA"/>
</dbReference>
<dbReference type="InterPro" id="IPR033749">
    <property type="entry name" value="Polyprenyl_synt_CS"/>
</dbReference>
<evidence type="ECO:0000256" key="1">
    <source>
        <dbReference type="ARBA" id="ARBA00001946"/>
    </source>
</evidence>
<evidence type="ECO:0000256" key="12">
    <source>
        <dbReference type="RuleBase" id="RU004466"/>
    </source>
</evidence>
<dbReference type="AlphaFoldDB" id="A0A347WJD3"/>
<dbReference type="InterPro" id="IPR000092">
    <property type="entry name" value="Polyprenyl_synt"/>
</dbReference>
<evidence type="ECO:0000256" key="11">
    <source>
        <dbReference type="ARBA" id="ARBA00049399"/>
    </source>
</evidence>
<comment type="similarity">
    <text evidence="2 12">Belongs to the FPP/GGPP synthase family.</text>
</comment>
<dbReference type="KEGG" id="abae:CL176_03605"/>
<evidence type="ECO:0000256" key="3">
    <source>
        <dbReference type="ARBA" id="ARBA00012439"/>
    </source>
</evidence>
<sequence>MKALNTNKLRVRFEEALDQYVKQSATDIELLKPMLYSLKGGGKRVRPLLLLSVLRLNQHKSVELGLSTAIALEYIHTYSLIHDDLPAMDNDDLRRGQPTSHIQFDEATAILTGDALLTDAFGVIAEDKNLRPKVRVKLLQALSRAAGSVGMVAGQLKDIQAEEQVISLDQLQEIHALKTGCLFNFAVEAGAVIAGLEAEKAHFKGFSDAFGIAYQIHNDLMDVQASEVETGKQTGQDAVLQKATYPSILGLEESYQALDEQMNLAEASLKQLTQRTGRPYMELMQFMEYLDVVR</sequence>
<dbReference type="GO" id="GO:0016114">
    <property type="term" value="P:terpenoid biosynthetic process"/>
    <property type="evidence" value="ECO:0007669"/>
    <property type="project" value="UniProtKB-ARBA"/>
</dbReference>
<dbReference type="EMBL" id="CP023434">
    <property type="protein sequence ID" value="AXY25190.1"/>
    <property type="molecule type" value="Genomic_DNA"/>
</dbReference>
<keyword evidence="8" id="KW-0414">Isoprene biosynthesis</keyword>
<evidence type="ECO:0000256" key="9">
    <source>
        <dbReference type="ARBA" id="ARBA00032380"/>
    </source>
</evidence>
<accession>A0A347WJD3</accession>
<evidence type="ECO:0000313" key="15">
    <source>
        <dbReference type="Proteomes" id="UP000263232"/>
    </source>
</evidence>
<evidence type="ECO:0000256" key="10">
    <source>
        <dbReference type="ARBA" id="ARBA00032873"/>
    </source>
</evidence>
<evidence type="ECO:0000256" key="5">
    <source>
        <dbReference type="ARBA" id="ARBA00022679"/>
    </source>
</evidence>
<name>A0A347WJD3_9LACT</name>
<dbReference type="FunFam" id="1.10.600.10:FF:000001">
    <property type="entry name" value="Geranylgeranyl diphosphate synthase"/>
    <property type="match status" value="1"/>
</dbReference>
<dbReference type="PANTHER" id="PTHR43281">
    <property type="entry name" value="FARNESYL DIPHOSPHATE SYNTHASE"/>
    <property type="match status" value="1"/>
</dbReference>
<keyword evidence="15" id="KW-1185">Reference proteome</keyword>
<evidence type="ECO:0000256" key="6">
    <source>
        <dbReference type="ARBA" id="ARBA00022723"/>
    </source>
</evidence>
<dbReference type="EC" id="2.5.1.10" evidence="3"/>
<evidence type="ECO:0000256" key="4">
    <source>
        <dbReference type="ARBA" id="ARBA00015100"/>
    </source>
</evidence>
<evidence type="ECO:0000313" key="14">
    <source>
        <dbReference type="EMBL" id="AXY25190.1"/>
    </source>
</evidence>
<dbReference type="InterPro" id="IPR053378">
    <property type="entry name" value="Prenyl_diphosphate_synthase"/>
</dbReference>
<evidence type="ECO:0000256" key="7">
    <source>
        <dbReference type="ARBA" id="ARBA00022842"/>
    </source>
</evidence>
<dbReference type="RefSeq" id="WP_118990104.1">
    <property type="nucleotide sequence ID" value="NZ_CP023434.1"/>
</dbReference>
<keyword evidence="6" id="KW-0479">Metal-binding</keyword>